<name>A0A6A6LZ98_HEVBR</name>
<evidence type="ECO:0000256" key="1">
    <source>
        <dbReference type="SAM" id="MobiDB-lite"/>
    </source>
</evidence>
<accession>A0A6A6LZ98</accession>
<feature type="compositionally biased region" description="Pro residues" evidence="1">
    <location>
        <begin position="10"/>
        <end position="19"/>
    </location>
</feature>
<gene>
    <name evidence="2" type="ORF">GH714_016999</name>
</gene>
<dbReference type="Pfam" id="PF05340">
    <property type="entry name" value="DUF740"/>
    <property type="match status" value="1"/>
</dbReference>
<dbReference type="EMBL" id="JAAGAX010000008">
    <property type="protein sequence ID" value="KAF2306354.1"/>
    <property type="molecule type" value="Genomic_DNA"/>
</dbReference>
<proteinExistence type="predicted"/>
<sequence length="342" mass="37638">MNPTTEPSQLQPPQPPQPHRPSTSCDRHPDEHFTGFCPSCLCERLAVLEPSSSSASSSRKPPIPTTSTATAALKAIFKPSGGTGSSKPSFFPELRRTKSFSASKNEGFSGVFEPQRKSCDVRVRSTLCSLFYQDDERNTSKRDSFKDPEIEFESRISSSSVRGPVFESKEEDENETDTDNESGVLDEPILTARNSNANPIEEIIQEEEAIVIEPEKVQEEELKPMKDHIDLDSQTKKPSGRDFKEIAGSFWSAASVSARNCRNGGKNRSSKSGGMVGQGRPHCRWRSRLAGSTGRPSRKLRITGSAEDLATRIRDSRSMQAGFRSKILATPLMSPVLRGMGI</sequence>
<feature type="region of interest" description="Disordered" evidence="1">
    <location>
        <begin position="138"/>
        <end position="183"/>
    </location>
</feature>
<protein>
    <submittedName>
        <fullName evidence="2">Uncharacterized protein</fullName>
    </submittedName>
</protein>
<feature type="region of interest" description="Disordered" evidence="1">
    <location>
        <begin position="260"/>
        <end position="299"/>
    </location>
</feature>
<dbReference type="PANTHER" id="PTHR31659:SF9">
    <property type="entry name" value="PROTEIN: UPF0503-LIKE PROTEIN, PUTATIVE (DUF740)-RELATED"/>
    <property type="match status" value="1"/>
</dbReference>
<feature type="compositionally biased region" description="Acidic residues" evidence="1">
    <location>
        <begin position="169"/>
        <end position="180"/>
    </location>
</feature>
<feature type="compositionally biased region" description="Low complexity" evidence="1">
    <location>
        <begin position="262"/>
        <end position="273"/>
    </location>
</feature>
<feature type="region of interest" description="Disordered" evidence="1">
    <location>
        <begin position="1"/>
        <end position="28"/>
    </location>
</feature>
<evidence type="ECO:0000313" key="2">
    <source>
        <dbReference type="EMBL" id="KAF2306354.1"/>
    </source>
</evidence>
<evidence type="ECO:0000313" key="3">
    <source>
        <dbReference type="Proteomes" id="UP000467840"/>
    </source>
</evidence>
<dbReference type="Proteomes" id="UP000467840">
    <property type="component" value="Chromosome 9"/>
</dbReference>
<dbReference type="GO" id="GO:0005886">
    <property type="term" value="C:plasma membrane"/>
    <property type="evidence" value="ECO:0007669"/>
    <property type="project" value="TreeGrafter"/>
</dbReference>
<keyword evidence="3" id="KW-1185">Reference proteome</keyword>
<comment type="caution">
    <text evidence="2">The sequence shown here is derived from an EMBL/GenBank/DDBJ whole genome shotgun (WGS) entry which is preliminary data.</text>
</comment>
<reference evidence="2 3" key="1">
    <citation type="journal article" date="2020" name="Mol. Plant">
        <title>The Chromosome-Based Rubber Tree Genome Provides New Insights into Spurge Genome Evolution and Rubber Biosynthesis.</title>
        <authorList>
            <person name="Liu J."/>
            <person name="Shi C."/>
            <person name="Shi C.C."/>
            <person name="Li W."/>
            <person name="Zhang Q.J."/>
            <person name="Zhang Y."/>
            <person name="Li K."/>
            <person name="Lu H.F."/>
            <person name="Shi C."/>
            <person name="Zhu S.T."/>
            <person name="Xiao Z.Y."/>
            <person name="Nan H."/>
            <person name="Yue Y."/>
            <person name="Zhu X.G."/>
            <person name="Wu Y."/>
            <person name="Hong X.N."/>
            <person name="Fan G.Y."/>
            <person name="Tong Y."/>
            <person name="Zhang D."/>
            <person name="Mao C.L."/>
            <person name="Liu Y.L."/>
            <person name="Hao S.J."/>
            <person name="Liu W.Q."/>
            <person name="Lv M.Q."/>
            <person name="Zhang H.B."/>
            <person name="Liu Y."/>
            <person name="Hu-Tang G.R."/>
            <person name="Wang J.P."/>
            <person name="Wang J.H."/>
            <person name="Sun Y.H."/>
            <person name="Ni S.B."/>
            <person name="Chen W.B."/>
            <person name="Zhang X.C."/>
            <person name="Jiao Y.N."/>
            <person name="Eichler E.E."/>
            <person name="Li G.H."/>
            <person name="Liu X."/>
            <person name="Gao L.Z."/>
        </authorList>
    </citation>
    <scope>NUCLEOTIDE SEQUENCE [LARGE SCALE GENOMIC DNA]</scope>
    <source>
        <strain evidence="3">cv. GT1</strain>
        <tissue evidence="2">Leaf</tissue>
    </source>
</reference>
<dbReference type="PANTHER" id="PTHR31659">
    <property type="entry name" value="PROTEIN: UPF0503-LIKE PROTEIN, PUTATIVE (DUF740)-RELATED"/>
    <property type="match status" value="1"/>
</dbReference>
<dbReference type="AlphaFoldDB" id="A0A6A6LZ98"/>
<organism evidence="2 3">
    <name type="scientific">Hevea brasiliensis</name>
    <name type="common">Para rubber tree</name>
    <name type="synonym">Siphonia brasiliensis</name>
    <dbReference type="NCBI Taxonomy" id="3981"/>
    <lineage>
        <taxon>Eukaryota</taxon>
        <taxon>Viridiplantae</taxon>
        <taxon>Streptophyta</taxon>
        <taxon>Embryophyta</taxon>
        <taxon>Tracheophyta</taxon>
        <taxon>Spermatophyta</taxon>
        <taxon>Magnoliopsida</taxon>
        <taxon>eudicotyledons</taxon>
        <taxon>Gunneridae</taxon>
        <taxon>Pentapetalae</taxon>
        <taxon>rosids</taxon>
        <taxon>fabids</taxon>
        <taxon>Malpighiales</taxon>
        <taxon>Euphorbiaceae</taxon>
        <taxon>Crotonoideae</taxon>
        <taxon>Micrandreae</taxon>
        <taxon>Hevea</taxon>
    </lineage>
</organism>
<dbReference type="InterPro" id="IPR008004">
    <property type="entry name" value="OCTOPUS-like"/>
</dbReference>
<feature type="compositionally biased region" description="Basic and acidic residues" evidence="1">
    <location>
        <begin position="138"/>
        <end position="154"/>
    </location>
</feature>